<dbReference type="GO" id="GO:0006487">
    <property type="term" value="P:protein N-linked glycosylation"/>
    <property type="evidence" value="ECO:0007669"/>
    <property type="project" value="TreeGrafter"/>
</dbReference>
<dbReference type="PANTHER" id="PTHR10412:SF11">
    <property type="entry name" value="MANNOSYL-OLIGOSACCHARIDE GLUCOSIDASE"/>
    <property type="match status" value="1"/>
</dbReference>
<feature type="domain" description="Mannosylglycerate hydrolase MGH1-like glycoside hydrolase" evidence="5">
    <location>
        <begin position="69"/>
        <end position="420"/>
    </location>
</feature>
<dbReference type="InterPro" id="IPR008928">
    <property type="entry name" value="6-hairpin_glycosidase_sf"/>
</dbReference>
<dbReference type="SUPFAM" id="SSF48208">
    <property type="entry name" value="Six-hairpin glycosidases"/>
    <property type="match status" value="1"/>
</dbReference>
<evidence type="ECO:0000259" key="5">
    <source>
        <dbReference type="Pfam" id="PF22422"/>
    </source>
</evidence>
<comment type="similarity">
    <text evidence="1">Belongs to the glycosyl hydrolase 63 family.</text>
</comment>
<evidence type="ECO:0000256" key="4">
    <source>
        <dbReference type="SAM" id="SignalP"/>
    </source>
</evidence>
<dbReference type="GO" id="GO:0004573">
    <property type="term" value="F:Glc3Man9GlcNAc2 oligosaccharide glucosidase activity"/>
    <property type="evidence" value="ECO:0007669"/>
    <property type="project" value="InterPro"/>
</dbReference>
<organism evidence="6 7">
    <name type="scientific">Sphingobacterium olei</name>
    <dbReference type="NCBI Taxonomy" id="2571155"/>
    <lineage>
        <taxon>Bacteria</taxon>
        <taxon>Pseudomonadati</taxon>
        <taxon>Bacteroidota</taxon>
        <taxon>Sphingobacteriia</taxon>
        <taxon>Sphingobacteriales</taxon>
        <taxon>Sphingobacteriaceae</taxon>
        <taxon>Sphingobacterium</taxon>
    </lineage>
</organism>
<protein>
    <submittedName>
        <fullName evidence="6">Glycoside hydrolase family 37</fullName>
    </submittedName>
</protein>
<evidence type="ECO:0000256" key="3">
    <source>
        <dbReference type="ARBA" id="ARBA00023295"/>
    </source>
</evidence>
<evidence type="ECO:0000313" key="7">
    <source>
        <dbReference type="Proteomes" id="UP000306808"/>
    </source>
</evidence>
<dbReference type="InterPro" id="IPR004888">
    <property type="entry name" value="Glycoside_hydrolase_63"/>
</dbReference>
<dbReference type="InterPro" id="IPR054491">
    <property type="entry name" value="MGH1-like_GH"/>
</dbReference>
<accession>A0A4U0NYP6</accession>
<dbReference type="InterPro" id="IPR012341">
    <property type="entry name" value="6hp_glycosidase-like_sf"/>
</dbReference>
<keyword evidence="3" id="KW-0326">Glycosidase</keyword>
<keyword evidence="4" id="KW-0732">Signal</keyword>
<evidence type="ECO:0000313" key="6">
    <source>
        <dbReference type="EMBL" id="TJZ59996.1"/>
    </source>
</evidence>
<dbReference type="Proteomes" id="UP000306808">
    <property type="component" value="Unassembled WGS sequence"/>
</dbReference>
<reference evidence="6 7" key="1">
    <citation type="submission" date="2019-04" db="EMBL/GenBank/DDBJ databases">
        <title>Sphingobacterium olei sp. nov., isolated from oil-contaminated soil.</title>
        <authorList>
            <person name="Liu B."/>
        </authorList>
    </citation>
    <scope>NUCLEOTIDE SEQUENCE [LARGE SCALE GENOMIC DNA]</scope>
    <source>
        <strain evidence="6 7">HAL-9</strain>
    </source>
</reference>
<feature type="signal peptide" evidence="4">
    <location>
        <begin position="1"/>
        <end position="22"/>
    </location>
</feature>
<keyword evidence="2 6" id="KW-0378">Hydrolase</keyword>
<gene>
    <name evidence="6" type="ORF">FAZ15_14005</name>
</gene>
<feature type="chain" id="PRO_5020638299" evidence="4">
    <location>
        <begin position="23"/>
        <end position="447"/>
    </location>
</feature>
<dbReference type="PANTHER" id="PTHR10412">
    <property type="entry name" value="MANNOSYL-OLIGOSACCHARIDE GLUCOSIDASE"/>
    <property type="match status" value="1"/>
</dbReference>
<comment type="caution">
    <text evidence="6">The sequence shown here is derived from an EMBL/GenBank/DDBJ whole genome shotgun (WGS) entry which is preliminary data.</text>
</comment>
<dbReference type="OrthoDB" id="9781878at2"/>
<keyword evidence="7" id="KW-1185">Reference proteome</keyword>
<dbReference type="Pfam" id="PF22422">
    <property type="entry name" value="MGH1-like_GH"/>
    <property type="match status" value="1"/>
</dbReference>
<evidence type="ECO:0000256" key="1">
    <source>
        <dbReference type="ARBA" id="ARBA00010833"/>
    </source>
</evidence>
<dbReference type="EMBL" id="SUME01000005">
    <property type="protein sequence ID" value="TJZ59996.1"/>
    <property type="molecule type" value="Genomic_DNA"/>
</dbReference>
<sequence>MKLHIRMMLLCTVALLPLCTIAQDNDYARYRDVIKKHIYKDFKGMYRPAGKSLQYPFITPGSVQYADVLWDWDSWLSNIALRQILTDTGSEADKKEAVQYEQGCILNFLAYADIDGWVPIMIERTANLDSIRPKNIYEVNMHKPCLAQHAAFLTKENKGDVAWLRDKFHNLQFFVGGYKNRYRHAATGLYFWQNDIMIGVDNDPSTYYRPDRSSASIYLNCLMYKELKAMVYLCEQLKMDEIAKQFATDAEELKQAIQTHCWDERDGFFYSVDLNLKPVNTDTWAYHGGAPRHWDGVIQRIGVWSGFLALWAEIATPEQAKRMVNEHYKNSATFNANYGVRTLSKMEKMYNLKASGNPSSWLGPIWGISNYMTWRGLVNYGFQVEAKELATKTILLFGKDFERHGTLHEYYQPENGEPILNPGFQNWNYLVLNMLNWMDGSKVVTEF</sequence>
<name>A0A4U0NYP6_9SPHI</name>
<dbReference type="AlphaFoldDB" id="A0A4U0NYP6"/>
<dbReference type="RefSeq" id="WP_136901938.1">
    <property type="nucleotide sequence ID" value="NZ_SUME01000005.1"/>
</dbReference>
<dbReference type="Gene3D" id="1.50.10.10">
    <property type="match status" value="1"/>
</dbReference>
<dbReference type="GO" id="GO:0009311">
    <property type="term" value="P:oligosaccharide metabolic process"/>
    <property type="evidence" value="ECO:0007669"/>
    <property type="project" value="InterPro"/>
</dbReference>
<proteinExistence type="inferred from homology"/>
<evidence type="ECO:0000256" key="2">
    <source>
        <dbReference type="ARBA" id="ARBA00022801"/>
    </source>
</evidence>